<keyword evidence="1" id="KW-0238">DNA-binding</keyword>
<organism evidence="4 5">
    <name type="scientific">Plastoroseomonas hellenica</name>
    <dbReference type="NCBI Taxonomy" id="2687306"/>
    <lineage>
        <taxon>Bacteria</taxon>
        <taxon>Pseudomonadati</taxon>
        <taxon>Pseudomonadota</taxon>
        <taxon>Alphaproteobacteria</taxon>
        <taxon>Acetobacterales</taxon>
        <taxon>Acetobacteraceae</taxon>
        <taxon>Plastoroseomonas</taxon>
    </lineage>
</organism>
<dbReference type="RefSeq" id="WP_211855506.1">
    <property type="nucleotide sequence ID" value="NZ_JAAGBB010000040.1"/>
</dbReference>
<reference evidence="5" key="1">
    <citation type="journal article" date="2021" name="Syst. Appl. Microbiol.">
        <title>Roseomonas hellenica sp. nov., isolated from roots of wild-growing Alkanna tinctoria.</title>
        <authorList>
            <person name="Rat A."/>
            <person name="Naranjo H.D."/>
            <person name="Lebbe L."/>
            <person name="Cnockaert M."/>
            <person name="Krigas N."/>
            <person name="Grigoriadou K."/>
            <person name="Maloupa E."/>
            <person name="Willems A."/>
        </authorList>
    </citation>
    <scope>NUCLEOTIDE SEQUENCE [LARGE SCALE GENOMIC DNA]</scope>
    <source>
        <strain evidence="5">LMG 31523</strain>
    </source>
</reference>
<dbReference type="Gene3D" id="1.10.260.40">
    <property type="entry name" value="lambda repressor-like DNA-binding domains"/>
    <property type="match status" value="1"/>
</dbReference>
<dbReference type="PROSITE" id="PS50943">
    <property type="entry name" value="HTH_CROC1"/>
    <property type="match status" value="1"/>
</dbReference>
<evidence type="ECO:0000313" key="4">
    <source>
        <dbReference type="EMBL" id="MBR0667728.1"/>
    </source>
</evidence>
<proteinExistence type="predicted"/>
<dbReference type="InterPro" id="IPR010982">
    <property type="entry name" value="Lambda_DNA-bd_dom_sf"/>
</dbReference>
<dbReference type="InterPro" id="IPR011051">
    <property type="entry name" value="RmlC_Cupin_sf"/>
</dbReference>
<dbReference type="PANTHER" id="PTHR46797">
    <property type="entry name" value="HTH-TYPE TRANSCRIPTIONAL REGULATOR"/>
    <property type="match status" value="1"/>
</dbReference>
<dbReference type="Pfam" id="PF07883">
    <property type="entry name" value="Cupin_2"/>
    <property type="match status" value="1"/>
</dbReference>
<dbReference type="InterPro" id="IPR014710">
    <property type="entry name" value="RmlC-like_jellyroll"/>
</dbReference>
<dbReference type="CDD" id="cd00093">
    <property type="entry name" value="HTH_XRE"/>
    <property type="match status" value="1"/>
</dbReference>
<feature type="compositionally biased region" description="Low complexity" evidence="2">
    <location>
        <begin position="1"/>
        <end position="24"/>
    </location>
</feature>
<dbReference type="Pfam" id="PF01381">
    <property type="entry name" value="HTH_3"/>
    <property type="match status" value="1"/>
</dbReference>
<sequence length="211" mass="22563">MIEESPGAAAMADAPLPDPAATAAPEREPVLGQRLRGMRQRREWTLQEVSARSGLSVGMLSQIERGVSAPSIRSLQKLAEIFAVPIGWFFSDPGAAAQGPAWVQRRAQRRVLDLSAKGITKELLSPEGDGRIELMLITVEAGGSSGEAPYQHAGEDAGTVLEGVLELEVDGVASRLQAGDSFRFLSTLPHRFANPGPLRCVVVWAVTPPLY</sequence>
<protein>
    <submittedName>
        <fullName evidence="4">Cupin domain-containing protein</fullName>
    </submittedName>
</protein>
<dbReference type="PANTHER" id="PTHR46797:SF2">
    <property type="entry name" value="TRANSCRIPTIONAL REGULATOR"/>
    <property type="match status" value="1"/>
</dbReference>
<evidence type="ECO:0000256" key="2">
    <source>
        <dbReference type="SAM" id="MobiDB-lite"/>
    </source>
</evidence>
<gene>
    <name evidence="4" type="ORF">GXW71_25455</name>
</gene>
<feature type="region of interest" description="Disordered" evidence="2">
    <location>
        <begin position="1"/>
        <end position="28"/>
    </location>
</feature>
<dbReference type="InterPro" id="IPR050807">
    <property type="entry name" value="TransReg_Diox_bact_type"/>
</dbReference>
<dbReference type="InterPro" id="IPR013096">
    <property type="entry name" value="Cupin_2"/>
</dbReference>
<dbReference type="InterPro" id="IPR001387">
    <property type="entry name" value="Cro/C1-type_HTH"/>
</dbReference>
<name>A0ABS5F581_9PROT</name>
<feature type="domain" description="HTH cro/C1-type" evidence="3">
    <location>
        <begin position="35"/>
        <end position="89"/>
    </location>
</feature>
<comment type="caution">
    <text evidence="4">The sequence shown here is derived from an EMBL/GenBank/DDBJ whole genome shotgun (WGS) entry which is preliminary data.</text>
</comment>
<evidence type="ECO:0000259" key="3">
    <source>
        <dbReference type="PROSITE" id="PS50943"/>
    </source>
</evidence>
<dbReference type="Gene3D" id="2.60.120.10">
    <property type="entry name" value="Jelly Rolls"/>
    <property type="match status" value="1"/>
</dbReference>
<dbReference type="EMBL" id="JAAGBB010000040">
    <property type="protein sequence ID" value="MBR0667728.1"/>
    <property type="molecule type" value="Genomic_DNA"/>
</dbReference>
<dbReference type="CDD" id="cd02209">
    <property type="entry name" value="cupin_XRE_C"/>
    <property type="match status" value="1"/>
</dbReference>
<dbReference type="Proteomes" id="UP001196870">
    <property type="component" value="Unassembled WGS sequence"/>
</dbReference>
<accession>A0ABS5F581</accession>
<dbReference type="SUPFAM" id="SSF51182">
    <property type="entry name" value="RmlC-like cupins"/>
    <property type="match status" value="1"/>
</dbReference>
<evidence type="ECO:0000313" key="5">
    <source>
        <dbReference type="Proteomes" id="UP001196870"/>
    </source>
</evidence>
<dbReference type="SMART" id="SM00530">
    <property type="entry name" value="HTH_XRE"/>
    <property type="match status" value="1"/>
</dbReference>
<keyword evidence="5" id="KW-1185">Reference proteome</keyword>
<dbReference type="SUPFAM" id="SSF47413">
    <property type="entry name" value="lambda repressor-like DNA-binding domains"/>
    <property type="match status" value="1"/>
</dbReference>
<evidence type="ECO:0000256" key="1">
    <source>
        <dbReference type="ARBA" id="ARBA00023125"/>
    </source>
</evidence>